<evidence type="ECO:0000313" key="3">
    <source>
        <dbReference type="Proteomes" id="UP000010809"/>
    </source>
</evidence>
<dbReference type="eggNOG" id="COG5464">
    <property type="taxonomic scope" value="Bacteria"/>
</dbReference>
<name>L0DT89_THIND</name>
<evidence type="ECO:0000256" key="1">
    <source>
        <dbReference type="SAM" id="MobiDB-lite"/>
    </source>
</evidence>
<dbReference type="STRING" id="1255043.TVNIR_0521"/>
<dbReference type="PATRIC" id="fig|1255043.3.peg.526"/>
<dbReference type="Proteomes" id="UP000010809">
    <property type="component" value="Chromosome"/>
</dbReference>
<feature type="compositionally biased region" description="Low complexity" evidence="1">
    <location>
        <begin position="150"/>
        <end position="164"/>
    </location>
</feature>
<sequence>MTHDQNFKNLILDYPREAIALFAASEAQAIDADARVTPVRQEQLQERLGERFRELDVPLLVQWPDGRREAVLFVIEEETEPARFSVHRLAHYCLDLSELLDTQRVVPVLVFLHAGEFPERLALGATQAPSRFPLPGVRLAAHSSPAALRQPQPGGPAEPAQHGL</sequence>
<gene>
    <name evidence="2" type="ordered locus">TVNIR_0521</name>
</gene>
<dbReference type="HOGENOM" id="CLU_137430_0_0_6"/>
<keyword evidence="3" id="KW-1185">Reference proteome</keyword>
<proteinExistence type="predicted"/>
<evidence type="ECO:0000313" key="2">
    <source>
        <dbReference type="EMBL" id="AGA32223.1"/>
    </source>
</evidence>
<accession>L0DT89</accession>
<reference evidence="2" key="1">
    <citation type="submission" date="2015-12" db="EMBL/GenBank/DDBJ databases">
        <authorList>
            <person name="Tikhonova T.V."/>
            <person name="Pavlov A.R."/>
            <person name="Beletsky A.V."/>
            <person name="Mardanov A.V."/>
            <person name="Sorokin D.Y."/>
            <person name="Ravin N.V."/>
            <person name="Popov V.O."/>
        </authorList>
    </citation>
    <scope>NUCLEOTIDE SEQUENCE</scope>
    <source>
        <strain evidence="2">DSM 14787</strain>
    </source>
</reference>
<protein>
    <submittedName>
        <fullName evidence="2">Uncharacterized protein</fullName>
    </submittedName>
</protein>
<dbReference type="EMBL" id="CP003989">
    <property type="protein sequence ID" value="AGA32223.1"/>
    <property type="molecule type" value="Genomic_DNA"/>
</dbReference>
<feature type="region of interest" description="Disordered" evidence="1">
    <location>
        <begin position="143"/>
        <end position="164"/>
    </location>
</feature>
<dbReference type="KEGG" id="tni:TVNIR_0521"/>
<organism evidence="2 3">
    <name type="scientific">Thioalkalivibrio nitratireducens (strain DSM 14787 / UNIQEM 213 / ALEN2)</name>
    <dbReference type="NCBI Taxonomy" id="1255043"/>
    <lineage>
        <taxon>Bacteria</taxon>
        <taxon>Pseudomonadati</taxon>
        <taxon>Pseudomonadota</taxon>
        <taxon>Gammaproteobacteria</taxon>
        <taxon>Chromatiales</taxon>
        <taxon>Ectothiorhodospiraceae</taxon>
        <taxon>Thioalkalivibrio</taxon>
    </lineage>
</organism>
<dbReference type="AlphaFoldDB" id="L0DT89"/>